<feature type="compositionally biased region" description="Basic and acidic residues" evidence="1">
    <location>
        <begin position="48"/>
        <end position="69"/>
    </location>
</feature>
<gene>
    <name evidence="2" type="ORF">F2Q69_00005136</name>
</gene>
<dbReference type="AlphaFoldDB" id="A0A8S9NZW9"/>
<proteinExistence type="predicted"/>
<reference evidence="2" key="1">
    <citation type="submission" date="2019-12" db="EMBL/GenBank/DDBJ databases">
        <title>Genome sequencing and annotation of Brassica cretica.</title>
        <authorList>
            <person name="Studholme D.J."/>
            <person name="Sarris P."/>
        </authorList>
    </citation>
    <scope>NUCLEOTIDE SEQUENCE</scope>
    <source>
        <strain evidence="2">PFS-109/04</strain>
        <tissue evidence="2">Leaf</tissue>
    </source>
</reference>
<feature type="compositionally biased region" description="Basic and acidic residues" evidence="1">
    <location>
        <begin position="25"/>
        <end position="36"/>
    </location>
</feature>
<evidence type="ECO:0000313" key="2">
    <source>
        <dbReference type="EMBL" id="KAF3508989.1"/>
    </source>
</evidence>
<organism evidence="2 3">
    <name type="scientific">Brassica cretica</name>
    <name type="common">Mustard</name>
    <dbReference type="NCBI Taxonomy" id="69181"/>
    <lineage>
        <taxon>Eukaryota</taxon>
        <taxon>Viridiplantae</taxon>
        <taxon>Streptophyta</taxon>
        <taxon>Embryophyta</taxon>
        <taxon>Tracheophyta</taxon>
        <taxon>Spermatophyta</taxon>
        <taxon>Magnoliopsida</taxon>
        <taxon>eudicotyledons</taxon>
        <taxon>Gunneridae</taxon>
        <taxon>Pentapetalae</taxon>
        <taxon>rosids</taxon>
        <taxon>malvids</taxon>
        <taxon>Brassicales</taxon>
        <taxon>Brassicaceae</taxon>
        <taxon>Brassiceae</taxon>
        <taxon>Brassica</taxon>
    </lineage>
</organism>
<evidence type="ECO:0000256" key="1">
    <source>
        <dbReference type="SAM" id="MobiDB-lite"/>
    </source>
</evidence>
<protein>
    <submittedName>
        <fullName evidence="2">Uncharacterized protein</fullName>
    </submittedName>
</protein>
<feature type="region of interest" description="Disordered" evidence="1">
    <location>
        <begin position="1"/>
        <end position="140"/>
    </location>
</feature>
<dbReference type="Proteomes" id="UP000712600">
    <property type="component" value="Unassembled WGS sequence"/>
</dbReference>
<comment type="caution">
    <text evidence="2">The sequence shown here is derived from an EMBL/GenBank/DDBJ whole genome shotgun (WGS) entry which is preliminary data.</text>
</comment>
<name>A0A8S9NZW9_BRACR</name>
<evidence type="ECO:0000313" key="3">
    <source>
        <dbReference type="Proteomes" id="UP000712600"/>
    </source>
</evidence>
<sequence>MDKRRYSDSHRRENIPQPRYPLQGDGHRFQEVDRRRSPPRSYNSRPHYSIDNRDRSMHQARDVNRDSGRSKSSGLRVDGVSHRLPASQRLSHEQGSAHSRLGERVWVEKGTQSQVSHTPPPRPQREAMGASQEVNSSNDRRSALERLALPRSWVLRVLQQGLPKSSSEVPGGIYYIKWKFIKTICLVLVIDENVRVYYQLFMEVDQNDYLPVNIGSR</sequence>
<dbReference type="EMBL" id="QGKX02001521">
    <property type="protein sequence ID" value="KAF3508989.1"/>
    <property type="molecule type" value="Genomic_DNA"/>
</dbReference>
<accession>A0A8S9NZW9</accession>
<feature type="compositionally biased region" description="Basic and acidic residues" evidence="1">
    <location>
        <begin position="1"/>
        <end position="14"/>
    </location>
</feature>